<keyword evidence="9 13" id="KW-0520">NAD</keyword>
<dbReference type="PROSITE" id="PS01055">
    <property type="entry name" value="DNA_LIGASE_N1"/>
    <property type="match status" value="1"/>
</dbReference>
<comment type="cofactor">
    <cofactor evidence="13">
        <name>Mg(2+)</name>
        <dbReference type="ChEBI" id="CHEBI:18420"/>
    </cofactor>
    <cofactor evidence="13">
        <name>Mn(2+)</name>
        <dbReference type="ChEBI" id="CHEBI:29035"/>
    </cofactor>
</comment>
<dbReference type="InterPro" id="IPR018239">
    <property type="entry name" value="DNA_ligase_AS"/>
</dbReference>
<keyword evidence="7 13" id="KW-0862">Zinc</keyword>
<dbReference type="InterPro" id="IPR004150">
    <property type="entry name" value="NAD_DNA_ligase_OB"/>
</dbReference>
<dbReference type="NCBIfam" id="TIGR00575">
    <property type="entry name" value="dnlj"/>
    <property type="match status" value="1"/>
</dbReference>
<protein>
    <recommendedName>
        <fullName evidence="2 13">DNA ligase</fullName>
        <ecNumber evidence="1 13">6.5.1.2</ecNumber>
    </recommendedName>
    <alternativeName>
        <fullName evidence="13">Polydeoxyribonucleotide synthase [NAD(+)]</fullName>
    </alternativeName>
</protein>
<evidence type="ECO:0000256" key="11">
    <source>
        <dbReference type="ARBA" id="ARBA00034005"/>
    </source>
</evidence>
<dbReference type="SUPFAM" id="SSF47781">
    <property type="entry name" value="RuvA domain 2-like"/>
    <property type="match status" value="1"/>
</dbReference>
<evidence type="ECO:0000256" key="12">
    <source>
        <dbReference type="ARBA" id="ARBA00060881"/>
    </source>
</evidence>
<dbReference type="NCBIfam" id="NF005932">
    <property type="entry name" value="PRK07956.1"/>
    <property type="match status" value="1"/>
</dbReference>
<evidence type="ECO:0000256" key="1">
    <source>
        <dbReference type="ARBA" id="ARBA00012722"/>
    </source>
</evidence>
<evidence type="ECO:0000313" key="16">
    <source>
        <dbReference type="EMBL" id="ORV48058.1"/>
    </source>
</evidence>
<dbReference type="Pfam" id="PF01653">
    <property type="entry name" value="DNA_ligase_aden"/>
    <property type="match status" value="1"/>
</dbReference>
<feature type="binding site" evidence="13">
    <location>
        <position position="421"/>
    </location>
    <ligand>
        <name>Zn(2+)</name>
        <dbReference type="ChEBI" id="CHEBI:29105"/>
    </ligand>
</feature>
<dbReference type="InterPro" id="IPR012340">
    <property type="entry name" value="NA-bd_OB-fold"/>
</dbReference>
<dbReference type="PANTHER" id="PTHR23389:SF9">
    <property type="entry name" value="DNA LIGASE"/>
    <property type="match status" value="1"/>
</dbReference>
<dbReference type="FunFam" id="3.40.50.10190:FF:000054">
    <property type="entry name" value="DNA ligase"/>
    <property type="match status" value="1"/>
</dbReference>
<dbReference type="FunFam" id="1.10.150.20:FF:000006">
    <property type="entry name" value="DNA ligase"/>
    <property type="match status" value="1"/>
</dbReference>
<feature type="binding site" evidence="13">
    <location>
        <begin position="41"/>
        <end position="45"/>
    </location>
    <ligand>
        <name>NAD(+)</name>
        <dbReference type="ChEBI" id="CHEBI:57540"/>
    </ligand>
</feature>
<feature type="binding site" evidence="13">
    <location>
        <position position="437"/>
    </location>
    <ligand>
        <name>Zn(2+)</name>
        <dbReference type="ChEBI" id="CHEBI:29105"/>
    </ligand>
</feature>
<sequence length="694" mass="75082">MSSPEADPVPPEVRRQWRELADEVREHQFRYYVRDAPIITDADFDELLRRLAALEEQHPELRTPDSPTQLVGGAGFATDFTSAEHLERMLSLDNVFSTEEFGVWATRIHAEVGNDVPFLCELKIDGVALALVYRAGRLVRAATRGDGRTGEDVTLNARTIEDVPERLTATDDYPIPDVLEVRGEVFFRVADFEALNAALVEDGKVPFANPRNSAAGSLRQKDPAVTARRQLRMICHGIGHTEGFRPSSLHEAYLALGAWGLPVSDHTSRVENAAGALERIAYWGEHRHDVDHEIDGVVVKIDDVALQRRLGSTSRAPRWAIAYKYPPQEVQTTLIDIRVNVGRTGRVTPFAVLTPVKVAGSTVGMATLHNASEVKRKGVLIGDTVVIRKAGDVIPEVLGPVADLRDGTEREFVMPTQCPECATLLAPAKEGDADIRCPNSRSCPAQLRERVFHVAGRGAFDIEGLGYEAATALLAAAVITDEGDLFTLTEDDLLRTELFTTKAGTLSANGKRLLANLDKAKAQPLWRVLVALSIRHVGPTAARALATEFGSLDAIKSASTEELAAVEGVGPTIAAAVTEWFTVDWHRAIVDKWHAAGVRMADERDASTSRTLAGLSIVVTGSLNGFSRDEAKEAIVSRGGKAAGSVSKNTAYVVAGDSPGSKYDKAVELGVPILDEDGFRRLLADGPAPDNTAD</sequence>
<evidence type="ECO:0000256" key="5">
    <source>
        <dbReference type="ARBA" id="ARBA00022723"/>
    </source>
</evidence>
<feature type="domain" description="BRCT" evidence="15">
    <location>
        <begin position="607"/>
        <end position="677"/>
    </location>
</feature>
<dbReference type="EMBL" id="LQOV01000034">
    <property type="protein sequence ID" value="ORV48058.1"/>
    <property type="molecule type" value="Genomic_DNA"/>
</dbReference>
<dbReference type="PROSITE" id="PS01056">
    <property type="entry name" value="DNA_LIGASE_N2"/>
    <property type="match status" value="1"/>
</dbReference>
<dbReference type="InterPro" id="IPR036420">
    <property type="entry name" value="BRCT_dom_sf"/>
</dbReference>
<evidence type="ECO:0000256" key="6">
    <source>
        <dbReference type="ARBA" id="ARBA00022763"/>
    </source>
</evidence>
<keyword evidence="10 13" id="KW-0234">DNA repair</keyword>
<evidence type="ECO:0000256" key="8">
    <source>
        <dbReference type="ARBA" id="ARBA00022842"/>
    </source>
</evidence>
<dbReference type="InterPro" id="IPR001679">
    <property type="entry name" value="DNA_ligase"/>
</dbReference>
<keyword evidence="6 13" id="KW-0227">DNA damage</keyword>
<evidence type="ECO:0000256" key="4">
    <source>
        <dbReference type="ARBA" id="ARBA00022705"/>
    </source>
</evidence>
<dbReference type="STRING" id="292462.AWC05_05785"/>
<dbReference type="AlphaFoldDB" id="A0A1X1TUL1"/>
<feature type="binding site" evidence="13">
    <location>
        <begin position="91"/>
        <end position="92"/>
    </location>
    <ligand>
        <name>NAD(+)</name>
        <dbReference type="ChEBI" id="CHEBI:57540"/>
    </ligand>
</feature>
<dbReference type="OrthoDB" id="9759736at2"/>
<evidence type="ECO:0000256" key="13">
    <source>
        <dbReference type="HAMAP-Rule" id="MF_01588"/>
    </source>
</evidence>
<evidence type="ECO:0000313" key="17">
    <source>
        <dbReference type="Proteomes" id="UP000193010"/>
    </source>
</evidence>
<accession>A0A1X1TUL1</accession>
<dbReference type="Gene3D" id="2.40.50.140">
    <property type="entry name" value="Nucleic acid-binding proteins"/>
    <property type="match status" value="1"/>
</dbReference>
<gene>
    <name evidence="13" type="primary">ligA</name>
    <name evidence="16" type="ORF">AWC05_05785</name>
</gene>
<dbReference type="RefSeq" id="WP_085226192.1">
    <property type="nucleotide sequence ID" value="NZ_AP022576.1"/>
</dbReference>
<keyword evidence="4 13" id="KW-0235">DNA replication</keyword>
<dbReference type="PANTHER" id="PTHR23389">
    <property type="entry name" value="CHROMOSOME TRANSMISSION FIDELITY FACTOR 18"/>
    <property type="match status" value="1"/>
</dbReference>
<comment type="function">
    <text evidence="13">DNA ligase that catalyzes the formation of phosphodiester linkages between 5'-phosphoryl and 3'-hydroxyl groups in double-stranded DNA using NAD as a coenzyme and as the energy source for the reaction. It is essential for DNA replication and repair of damaged DNA.</text>
</comment>
<dbReference type="HAMAP" id="MF_01588">
    <property type="entry name" value="DNA_ligase_A"/>
    <property type="match status" value="1"/>
</dbReference>
<dbReference type="Pfam" id="PF00533">
    <property type="entry name" value="BRCT"/>
    <property type="match status" value="1"/>
</dbReference>
<dbReference type="InterPro" id="IPR013840">
    <property type="entry name" value="DNAligase_N"/>
</dbReference>
<dbReference type="EC" id="6.5.1.2" evidence="1 13"/>
<feature type="binding site" evidence="13">
    <location>
        <position position="300"/>
    </location>
    <ligand>
        <name>NAD(+)</name>
        <dbReference type="ChEBI" id="CHEBI:57540"/>
    </ligand>
</feature>
<dbReference type="FunFam" id="3.30.470.30:FF:000001">
    <property type="entry name" value="DNA ligase"/>
    <property type="match status" value="1"/>
</dbReference>
<dbReference type="GO" id="GO:0046872">
    <property type="term" value="F:metal ion binding"/>
    <property type="evidence" value="ECO:0007669"/>
    <property type="project" value="UniProtKB-KW"/>
</dbReference>
<dbReference type="InterPro" id="IPR010994">
    <property type="entry name" value="RuvA_2-like"/>
</dbReference>
<dbReference type="InterPro" id="IPR004149">
    <property type="entry name" value="Znf_DNAligase_C4"/>
</dbReference>
<feature type="binding site" evidence="13">
    <location>
        <position position="121"/>
    </location>
    <ligand>
        <name>NAD(+)</name>
        <dbReference type="ChEBI" id="CHEBI:57540"/>
    </ligand>
</feature>
<dbReference type="CDD" id="cd00114">
    <property type="entry name" value="LIGANc"/>
    <property type="match status" value="1"/>
</dbReference>
<evidence type="ECO:0000256" key="10">
    <source>
        <dbReference type="ARBA" id="ARBA00023204"/>
    </source>
</evidence>
<dbReference type="PROSITE" id="PS50172">
    <property type="entry name" value="BRCT"/>
    <property type="match status" value="1"/>
</dbReference>
<feature type="binding site" evidence="13">
    <location>
        <position position="184"/>
    </location>
    <ligand>
        <name>NAD(+)</name>
        <dbReference type="ChEBI" id="CHEBI:57540"/>
    </ligand>
</feature>
<comment type="caution">
    <text evidence="16">The sequence shown here is derived from an EMBL/GenBank/DDBJ whole genome shotgun (WGS) entry which is preliminary data.</text>
</comment>
<dbReference type="Gene3D" id="3.30.470.30">
    <property type="entry name" value="DNA ligase/mRNA capping enzyme"/>
    <property type="match status" value="1"/>
</dbReference>
<keyword evidence="5 13" id="KW-0479">Metal-binding</keyword>
<evidence type="ECO:0000256" key="2">
    <source>
        <dbReference type="ARBA" id="ARBA00013308"/>
    </source>
</evidence>
<dbReference type="InterPro" id="IPR033136">
    <property type="entry name" value="DNA_ligase_CS"/>
</dbReference>
<dbReference type="SMART" id="SM00532">
    <property type="entry name" value="LIGANc"/>
    <property type="match status" value="1"/>
</dbReference>
<reference evidence="16 17" key="1">
    <citation type="submission" date="2016-01" db="EMBL/GenBank/DDBJ databases">
        <title>The new phylogeny of the genus Mycobacterium.</title>
        <authorList>
            <person name="Tarcisio F."/>
            <person name="Conor M."/>
            <person name="Antonella G."/>
            <person name="Elisabetta G."/>
            <person name="Giulia F.S."/>
            <person name="Sara T."/>
            <person name="Anna F."/>
            <person name="Clotilde B."/>
            <person name="Roberto B."/>
            <person name="Veronica D.S."/>
            <person name="Fabio R."/>
            <person name="Monica P."/>
            <person name="Olivier J."/>
            <person name="Enrico T."/>
            <person name="Nicola S."/>
        </authorList>
    </citation>
    <scope>NUCLEOTIDE SEQUENCE [LARGE SCALE GENOMIC DNA]</scope>
    <source>
        <strain evidence="16 17">DSM 44852</strain>
    </source>
</reference>
<evidence type="ECO:0000256" key="7">
    <source>
        <dbReference type="ARBA" id="ARBA00022833"/>
    </source>
</evidence>
<dbReference type="InterPro" id="IPR001357">
    <property type="entry name" value="BRCT_dom"/>
</dbReference>
<comment type="similarity">
    <text evidence="12 13">Belongs to the NAD-dependent DNA ligase family. LigA subfamily.</text>
</comment>
<proteinExistence type="inferred from homology"/>
<feature type="binding site" evidence="13">
    <location>
        <position position="418"/>
    </location>
    <ligand>
        <name>Zn(2+)</name>
        <dbReference type="ChEBI" id="CHEBI:29105"/>
    </ligand>
</feature>
<dbReference type="SMART" id="SM00292">
    <property type="entry name" value="BRCT"/>
    <property type="match status" value="1"/>
</dbReference>
<dbReference type="SUPFAM" id="SSF56091">
    <property type="entry name" value="DNA ligase/mRNA capping enzyme, catalytic domain"/>
    <property type="match status" value="1"/>
</dbReference>
<evidence type="ECO:0000256" key="3">
    <source>
        <dbReference type="ARBA" id="ARBA00022598"/>
    </source>
</evidence>
<comment type="catalytic activity">
    <reaction evidence="11 13 14">
        <text>NAD(+) + (deoxyribonucleotide)n-3'-hydroxyl + 5'-phospho-(deoxyribonucleotide)m = (deoxyribonucleotide)n+m + AMP + beta-nicotinamide D-nucleotide.</text>
        <dbReference type="EC" id="6.5.1.2"/>
    </reaction>
</comment>
<dbReference type="FunFam" id="2.40.50.140:FF:000012">
    <property type="entry name" value="DNA ligase"/>
    <property type="match status" value="1"/>
</dbReference>
<dbReference type="Gene3D" id="1.10.287.610">
    <property type="entry name" value="Helix hairpin bin"/>
    <property type="match status" value="1"/>
</dbReference>
<dbReference type="Gene3D" id="1.10.150.20">
    <property type="entry name" value="5' to 3' exonuclease, C-terminal subdomain"/>
    <property type="match status" value="2"/>
</dbReference>
<dbReference type="InterPro" id="IPR041663">
    <property type="entry name" value="DisA/LigA_HHH"/>
</dbReference>
<dbReference type="Pfam" id="PF03120">
    <property type="entry name" value="OB_DNA_ligase"/>
    <property type="match status" value="1"/>
</dbReference>
<feature type="binding site" evidence="13">
    <location>
        <position position="443"/>
    </location>
    <ligand>
        <name>Zn(2+)</name>
        <dbReference type="ChEBI" id="CHEBI:29105"/>
    </ligand>
</feature>
<dbReference type="GO" id="GO:0006281">
    <property type="term" value="P:DNA repair"/>
    <property type="evidence" value="ECO:0007669"/>
    <property type="project" value="UniProtKB-KW"/>
</dbReference>
<evidence type="ECO:0000256" key="14">
    <source>
        <dbReference type="RuleBase" id="RU000618"/>
    </source>
</evidence>
<feature type="active site" description="N6-AMP-lysine intermediate" evidence="13">
    <location>
        <position position="123"/>
    </location>
</feature>
<dbReference type="Gene3D" id="6.20.10.30">
    <property type="match status" value="1"/>
</dbReference>
<dbReference type="GO" id="GO:0003911">
    <property type="term" value="F:DNA ligase (NAD+) activity"/>
    <property type="evidence" value="ECO:0007669"/>
    <property type="project" value="UniProtKB-UniRule"/>
</dbReference>
<dbReference type="InterPro" id="IPR013839">
    <property type="entry name" value="DNAligase_adenylation"/>
</dbReference>
<dbReference type="SUPFAM" id="SSF50249">
    <property type="entry name" value="Nucleic acid-binding proteins"/>
    <property type="match status" value="1"/>
</dbReference>
<feature type="binding site" evidence="13">
    <location>
        <position position="324"/>
    </location>
    <ligand>
        <name>NAD(+)</name>
        <dbReference type="ChEBI" id="CHEBI:57540"/>
    </ligand>
</feature>
<keyword evidence="13" id="KW-0464">Manganese</keyword>
<organism evidence="16 17">
    <name type="scientific">Mycobacterium florentinum</name>
    <dbReference type="NCBI Taxonomy" id="292462"/>
    <lineage>
        <taxon>Bacteria</taxon>
        <taxon>Bacillati</taxon>
        <taxon>Actinomycetota</taxon>
        <taxon>Actinomycetes</taxon>
        <taxon>Mycobacteriales</taxon>
        <taxon>Mycobacteriaceae</taxon>
        <taxon>Mycobacterium</taxon>
        <taxon>Mycobacterium simiae complex</taxon>
    </lineage>
</organism>
<dbReference type="Pfam" id="PF03119">
    <property type="entry name" value="DNA_ligase_ZBD"/>
    <property type="match status" value="1"/>
</dbReference>
<evidence type="ECO:0000259" key="15">
    <source>
        <dbReference type="PROSITE" id="PS50172"/>
    </source>
</evidence>
<dbReference type="Gene3D" id="3.40.50.10190">
    <property type="entry name" value="BRCT domain"/>
    <property type="match status" value="1"/>
</dbReference>
<keyword evidence="3 13" id="KW-0436">Ligase</keyword>
<evidence type="ECO:0000256" key="9">
    <source>
        <dbReference type="ARBA" id="ARBA00023027"/>
    </source>
</evidence>
<keyword evidence="8 13" id="KW-0460">Magnesium</keyword>
<keyword evidence="17" id="KW-1185">Reference proteome</keyword>
<dbReference type="GO" id="GO:0005829">
    <property type="term" value="C:cytosol"/>
    <property type="evidence" value="ECO:0007669"/>
    <property type="project" value="TreeGrafter"/>
</dbReference>
<name>A0A1X1TUL1_MYCFL</name>
<dbReference type="Pfam" id="PF12826">
    <property type="entry name" value="HHH_2"/>
    <property type="match status" value="1"/>
</dbReference>
<dbReference type="FunFam" id="1.10.287.610:FF:000002">
    <property type="entry name" value="DNA ligase"/>
    <property type="match status" value="1"/>
</dbReference>
<dbReference type="Proteomes" id="UP000193010">
    <property type="component" value="Unassembled WGS sequence"/>
</dbReference>
<dbReference type="CDD" id="cd17748">
    <property type="entry name" value="BRCT_DNA_ligase_like"/>
    <property type="match status" value="1"/>
</dbReference>
<dbReference type="SUPFAM" id="SSF52113">
    <property type="entry name" value="BRCT domain"/>
    <property type="match status" value="1"/>
</dbReference>
<dbReference type="GO" id="GO:0006260">
    <property type="term" value="P:DNA replication"/>
    <property type="evidence" value="ECO:0007669"/>
    <property type="project" value="UniProtKB-KW"/>
</dbReference>
<feature type="binding site" evidence="13">
    <location>
        <position position="144"/>
    </location>
    <ligand>
        <name>NAD(+)</name>
        <dbReference type="ChEBI" id="CHEBI:57540"/>
    </ligand>
</feature>
<dbReference type="PIRSF" id="PIRSF001604">
    <property type="entry name" value="LigA"/>
    <property type="match status" value="1"/>
</dbReference>